<keyword evidence="1" id="KW-0813">Transport</keyword>
<evidence type="ECO:0000313" key="3">
    <source>
        <dbReference type="EMBL" id="MBM3332378.1"/>
    </source>
</evidence>
<evidence type="ECO:0000313" key="4">
    <source>
        <dbReference type="Proteomes" id="UP000779900"/>
    </source>
</evidence>
<keyword evidence="2" id="KW-1133">Transmembrane helix</keyword>
<protein>
    <submittedName>
        <fullName evidence="3">MATE family efflux transporter</fullName>
    </submittedName>
</protein>
<dbReference type="GO" id="GO:0015297">
    <property type="term" value="F:antiporter activity"/>
    <property type="evidence" value="ECO:0007669"/>
    <property type="project" value="InterPro"/>
</dbReference>
<organism evidence="3 4">
    <name type="scientific">candidate division WOR-3 bacterium</name>
    <dbReference type="NCBI Taxonomy" id="2052148"/>
    <lineage>
        <taxon>Bacteria</taxon>
        <taxon>Bacteria division WOR-3</taxon>
    </lineage>
</organism>
<keyword evidence="2" id="KW-0472">Membrane</keyword>
<keyword evidence="2" id="KW-0812">Transmembrane</keyword>
<reference evidence="3" key="1">
    <citation type="submission" date="2019-03" db="EMBL/GenBank/DDBJ databases">
        <title>Lake Tanganyika Metagenome-Assembled Genomes (MAGs).</title>
        <authorList>
            <person name="Tran P."/>
        </authorList>
    </citation>
    <scope>NUCLEOTIDE SEQUENCE</scope>
    <source>
        <strain evidence="3">K_DeepCast_150m_m2_040</strain>
    </source>
</reference>
<feature type="transmembrane region" description="Helical" evidence="2">
    <location>
        <begin position="177"/>
        <end position="196"/>
    </location>
</feature>
<accession>A0A937XIL3</accession>
<feature type="transmembrane region" description="Helical" evidence="2">
    <location>
        <begin position="89"/>
        <end position="109"/>
    </location>
</feature>
<evidence type="ECO:0000256" key="1">
    <source>
        <dbReference type="ARBA" id="ARBA00022448"/>
    </source>
</evidence>
<feature type="transmembrane region" description="Helical" evidence="2">
    <location>
        <begin position="56"/>
        <end position="77"/>
    </location>
</feature>
<feature type="transmembrane region" description="Helical" evidence="2">
    <location>
        <begin position="246"/>
        <end position="268"/>
    </location>
</feature>
<sequence length="308" mass="32586">ASLPGFFVGMTVYAGFQALGDTKTPMMVWLWANVANIVLDPLLIFGWLGLPRLGVAGAAIATVATQTAGLAVMFVIFRRRGLLTLGGRLRWATARAIFGIGGAAGLQGVTRPLTGMLLFGIVTGFGTEATAAFGIGLRLLALMYIYLGGLASAGQTLVGQSLGQGRPELAWRVGQRVSWLAFGIQGAALPFLFFLAPQLVRAFNSDPAVVHYGVDYLRVLAPLLVMVGLSTGWDSAMRGAGDTTPVMVAALVANWAVKIPAALLLARWLGLNGVWLGIGLSLVVETALLGGSYFRRGWLRKEVRWEAA</sequence>
<dbReference type="Proteomes" id="UP000779900">
    <property type="component" value="Unassembled WGS sequence"/>
</dbReference>
<name>A0A937XIL3_UNCW3</name>
<gene>
    <name evidence="3" type="ORF">FJY68_11120</name>
</gene>
<dbReference type="EMBL" id="VGIR01000080">
    <property type="protein sequence ID" value="MBM3332378.1"/>
    <property type="molecule type" value="Genomic_DNA"/>
</dbReference>
<dbReference type="GO" id="GO:0042910">
    <property type="term" value="F:xenobiotic transmembrane transporter activity"/>
    <property type="evidence" value="ECO:0007669"/>
    <property type="project" value="InterPro"/>
</dbReference>
<dbReference type="PANTHER" id="PTHR43298">
    <property type="entry name" value="MULTIDRUG RESISTANCE PROTEIN NORM-RELATED"/>
    <property type="match status" value="1"/>
</dbReference>
<dbReference type="AlphaFoldDB" id="A0A937XIL3"/>
<dbReference type="InterPro" id="IPR050222">
    <property type="entry name" value="MATE_MdtK"/>
</dbReference>
<feature type="non-terminal residue" evidence="3">
    <location>
        <position position="1"/>
    </location>
</feature>
<feature type="transmembrane region" description="Helical" evidence="2">
    <location>
        <begin position="129"/>
        <end position="147"/>
    </location>
</feature>
<dbReference type="InterPro" id="IPR002528">
    <property type="entry name" value="MATE_fam"/>
</dbReference>
<proteinExistence type="predicted"/>
<dbReference type="Pfam" id="PF01554">
    <property type="entry name" value="MatE"/>
    <property type="match status" value="1"/>
</dbReference>
<dbReference type="PANTHER" id="PTHR43298:SF2">
    <property type="entry name" value="FMN_FAD EXPORTER YEEO-RELATED"/>
    <property type="match status" value="1"/>
</dbReference>
<feature type="transmembrane region" description="Helical" evidence="2">
    <location>
        <begin position="274"/>
        <end position="294"/>
    </location>
</feature>
<comment type="caution">
    <text evidence="3">The sequence shown here is derived from an EMBL/GenBank/DDBJ whole genome shotgun (WGS) entry which is preliminary data.</text>
</comment>
<dbReference type="NCBIfam" id="TIGR00797">
    <property type="entry name" value="matE"/>
    <property type="match status" value="1"/>
</dbReference>
<evidence type="ECO:0000256" key="2">
    <source>
        <dbReference type="SAM" id="Phobius"/>
    </source>
</evidence>
<feature type="transmembrane region" description="Helical" evidence="2">
    <location>
        <begin position="216"/>
        <end position="234"/>
    </location>
</feature>
<feature type="transmembrane region" description="Helical" evidence="2">
    <location>
        <begin position="28"/>
        <end position="50"/>
    </location>
</feature>
<dbReference type="GO" id="GO:0005886">
    <property type="term" value="C:plasma membrane"/>
    <property type="evidence" value="ECO:0007669"/>
    <property type="project" value="TreeGrafter"/>
</dbReference>